<proteinExistence type="predicted"/>
<evidence type="ECO:0000313" key="4">
    <source>
        <dbReference type="Proteomes" id="UP000018141"/>
    </source>
</evidence>
<sequence>MSDLKRGMELFTKKLLKFIAVLLTIVHCVILAEMIHMGVKPMIVYNIFSILCYLIAICFINKEYYNAVFIAAYFEIILHSFLATVFLGWDSGFALYMIALVPVGFYMQYFISGDKYNIKQPLLLSILDFVIFISCKVYSADDISPVYVGMESVIHEGMYTFNAFCVFTALIGFSVIFLKELNRSHDEIIKVNEQLGRMAKLDTLTGLFNRRGIQPFLDICSVSGRNFCIAMCDIDDFKNVNDSYGHDVGDEVIARTARTIRECIKPDDHVCRWGGEEFVFLVDSAQMHDGYIIADNIRRTIEQNPLEIFGKIVDFTVTIGITEYKKGETIDQTIIRADEMMYSGKKNGKNVVISGI</sequence>
<dbReference type="Pfam" id="PF00990">
    <property type="entry name" value="GGDEF"/>
    <property type="match status" value="1"/>
</dbReference>
<feature type="domain" description="GGDEF" evidence="2">
    <location>
        <begin position="225"/>
        <end position="356"/>
    </location>
</feature>
<dbReference type="PANTHER" id="PTHR45138">
    <property type="entry name" value="REGULATORY COMPONENTS OF SENSORY TRANSDUCTION SYSTEM"/>
    <property type="match status" value="1"/>
</dbReference>
<evidence type="ECO:0000313" key="3">
    <source>
        <dbReference type="EMBL" id="CDD57585.1"/>
    </source>
</evidence>
<name>R7AGW3_9FIRM</name>
<organism evidence="3 4">
    <name type="scientific">Bacteroides pectinophilus CAG:437</name>
    <dbReference type="NCBI Taxonomy" id="1263051"/>
    <lineage>
        <taxon>Bacteria</taxon>
        <taxon>Bacillati</taxon>
        <taxon>Bacillota</taxon>
        <taxon>Clostridia</taxon>
        <taxon>Eubacteriales</taxon>
    </lineage>
</organism>
<reference evidence="3" key="1">
    <citation type="submission" date="2012-11" db="EMBL/GenBank/DDBJ databases">
        <title>Dependencies among metagenomic species, viruses, plasmids and units of genetic variation.</title>
        <authorList>
            <person name="Nielsen H.B."/>
            <person name="Almeida M."/>
            <person name="Juncker A.S."/>
            <person name="Rasmussen S."/>
            <person name="Li J."/>
            <person name="Sunagawa S."/>
            <person name="Plichta D."/>
            <person name="Gautier L."/>
            <person name="Le Chatelier E."/>
            <person name="Peletier E."/>
            <person name="Bonde I."/>
            <person name="Nielsen T."/>
            <person name="Manichanh C."/>
            <person name="Arumugam M."/>
            <person name="Batto J."/>
            <person name="Santos M.B.Q.D."/>
            <person name="Blom N."/>
            <person name="Borruel N."/>
            <person name="Burgdorf K.S."/>
            <person name="Boumezbeur F."/>
            <person name="Casellas F."/>
            <person name="Dore J."/>
            <person name="Guarner F."/>
            <person name="Hansen T."/>
            <person name="Hildebrand F."/>
            <person name="Kaas R.S."/>
            <person name="Kennedy S."/>
            <person name="Kristiansen K."/>
            <person name="Kultima J.R."/>
            <person name="Leonard P."/>
            <person name="Levenez F."/>
            <person name="Lund O."/>
            <person name="Moumen B."/>
            <person name="Le Paslier D."/>
            <person name="Pons N."/>
            <person name="Pedersen O."/>
            <person name="Prifti E."/>
            <person name="Qin J."/>
            <person name="Raes J."/>
            <person name="Tap J."/>
            <person name="Tims S."/>
            <person name="Ussery D.W."/>
            <person name="Yamada T."/>
            <person name="MetaHit consortium"/>
            <person name="Renault P."/>
            <person name="Sicheritz-Ponten T."/>
            <person name="Bork P."/>
            <person name="Wang J."/>
            <person name="Brunak S."/>
            <person name="Ehrlich S.D."/>
        </authorList>
    </citation>
    <scope>NUCLEOTIDE SEQUENCE [LARGE SCALE GENOMIC DNA]</scope>
</reference>
<dbReference type="GO" id="GO:0052621">
    <property type="term" value="F:diguanylate cyclase activity"/>
    <property type="evidence" value="ECO:0007669"/>
    <property type="project" value="TreeGrafter"/>
</dbReference>
<dbReference type="AlphaFoldDB" id="R7AGW3"/>
<feature type="transmembrane region" description="Helical" evidence="1">
    <location>
        <begin position="122"/>
        <end position="139"/>
    </location>
</feature>
<feature type="transmembrane region" description="Helical" evidence="1">
    <location>
        <begin position="93"/>
        <end position="110"/>
    </location>
</feature>
<accession>R7AGW3</accession>
<dbReference type="SUPFAM" id="SSF55073">
    <property type="entry name" value="Nucleotide cyclase"/>
    <property type="match status" value="1"/>
</dbReference>
<protein>
    <recommendedName>
        <fullName evidence="2">GGDEF domain-containing protein</fullName>
    </recommendedName>
</protein>
<keyword evidence="1" id="KW-0812">Transmembrane</keyword>
<dbReference type="PANTHER" id="PTHR45138:SF9">
    <property type="entry name" value="DIGUANYLATE CYCLASE DGCM-RELATED"/>
    <property type="match status" value="1"/>
</dbReference>
<keyword evidence="1" id="KW-0472">Membrane</keyword>
<dbReference type="NCBIfam" id="TIGR00254">
    <property type="entry name" value="GGDEF"/>
    <property type="match status" value="1"/>
</dbReference>
<dbReference type="CDD" id="cd01949">
    <property type="entry name" value="GGDEF"/>
    <property type="match status" value="1"/>
</dbReference>
<evidence type="ECO:0000259" key="2">
    <source>
        <dbReference type="PROSITE" id="PS50887"/>
    </source>
</evidence>
<feature type="transmembrane region" description="Helical" evidence="1">
    <location>
        <begin position="42"/>
        <end position="60"/>
    </location>
</feature>
<feature type="transmembrane region" description="Helical" evidence="1">
    <location>
        <begin position="67"/>
        <end position="87"/>
    </location>
</feature>
<feature type="transmembrane region" description="Helical" evidence="1">
    <location>
        <begin position="15"/>
        <end position="36"/>
    </location>
</feature>
<dbReference type="SMART" id="SM00267">
    <property type="entry name" value="GGDEF"/>
    <property type="match status" value="1"/>
</dbReference>
<comment type="caution">
    <text evidence="3">The sequence shown here is derived from an EMBL/GenBank/DDBJ whole genome shotgun (WGS) entry which is preliminary data.</text>
</comment>
<dbReference type="InterPro" id="IPR043128">
    <property type="entry name" value="Rev_trsase/Diguanyl_cyclase"/>
</dbReference>
<dbReference type="InterPro" id="IPR029787">
    <property type="entry name" value="Nucleotide_cyclase"/>
</dbReference>
<dbReference type="InterPro" id="IPR000160">
    <property type="entry name" value="GGDEF_dom"/>
</dbReference>
<dbReference type="Proteomes" id="UP000018141">
    <property type="component" value="Unassembled WGS sequence"/>
</dbReference>
<gene>
    <name evidence="3" type="ORF">BN656_01727</name>
</gene>
<evidence type="ECO:0000256" key="1">
    <source>
        <dbReference type="SAM" id="Phobius"/>
    </source>
</evidence>
<dbReference type="InterPro" id="IPR050469">
    <property type="entry name" value="Diguanylate_Cyclase"/>
</dbReference>
<dbReference type="PROSITE" id="PS50887">
    <property type="entry name" value="GGDEF"/>
    <property type="match status" value="1"/>
</dbReference>
<dbReference type="FunFam" id="3.30.70.270:FF:000001">
    <property type="entry name" value="Diguanylate cyclase domain protein"/>
    <property type="match status" value="1"/>
</dbReference>
<dbReference type="Gene3D" id="3.30.70.270">
    <property type="match status" value="1"/>
</dbReference>
<dbReference type="EMBL" id="CBHH010000050">
    <property type="protein sequence ID" value="CDD57585.1"/>
    <property type="molecule type" value="Genomic_DNA"/>
</dbReference>
<keyword evidence="1" id="KW-1133">Transmembrane helix</keyword>
<feature type="transmembrane region" description="Helical" evidence="1">
    <location>
        <begin position="159"/>
        <end position="178"/>
    </location>
</feature>